<feature type="compositionally biased region" description="Basic and acidic residues" evidence="1">
    <location>
        <begin position="24"/>
        <end position="33"/>
    </location>
</feature>
<feature type="compositionally biased region" description="Polar residues" evidence="1">
    <location>
        <begin position="48"/>
        <end position="61"/>
    </location>
</feature>
<dbReference type="EMBL" id="BQXS01013858">
    <property type="protein sequence ID" value="GKT29815.1"/>
    <property type="molecule type" value="Genomic_DNA"/>
</dbReference>
<sequence>MNPDESSSPHQKRQSDSSPQLSWAEREQLRMQEEYPSLPSRKKHQFWSEESQQLAQLQDSPWDSLEKKSKKGKKGRGGGKKKLVMFNNVLDTWTESQTERKKTKAEKSQPPGGKTWSSEPKEGKKVTSFSEKEFPTLKKREKTTSSPSSSVLKPKAKKQPSQGSNLVKRIEKQEKSTLVLAKKGDGKKPQSQPVKGSETQQAKKKVGKKDKKPLAKKEKKKILTLDDVIEKNEKAKQTKTKVKKGKETTLESEEDSTSKTKQQSSTSRFAILEPRTRDEKLETKKSKTQKSSEFPSLPSKKLSTDKKPVESKESAWGTQVPVSSSTSSKKKELKLSDIWNINILRGRRRQVKEDKPPGL</sequence>
<feature type="region of interest" description="Disordered" evidence="1">
    <location>
        <begin position="1"/>
        <end position="331"/>
    </location>
</feature>
<feature type="compositionally biased region" description="Polar residues" evidence="1">
    <location>
        <begin position="189"/>
        <end position="200"/>
    </location>
</feature>
<evidence type="ECO:0000313" key="2">
    <source>
        <dbReference type="EMBL" id="GKT29815.1"/>
    </source>
</evidence>
<feature type="compositionally biased region" description="Basic and acidic residues" evidence="1">
    <location>
        <begin position="212"/>
        <end position="236"/>
    </location>
</feature>
<feature type="compositionally biased region" description="Basic and acidic residues" evidence="1">
    <location>
        <begin position="302"/>
        <end position="313"/>
    </location>
</feature>
<reference evidence="2" key="1">
    <citation type="submission" date="2022-03" db="EMBL/GenBank/DDBJ databases">
        <title>Draft genome sequence of Aduncisulcus paluster, a free-living microaerophilic Fornicata.</title>
        <authorList>
            <person name="Yuyama I."/>
            <person name="Kume K."/>
            <person name="Tamura T."/>
            <person name="Inagaki Y."/>
            <person name="Hashimoto T."/>
        </authorList>
    </citation>
    <scope>NUCLEOTIDE SEQUENCE</scope>
    <source>
        <strain evidence="2">NY0171</strain>
    </source>
</reference>
<feature type="compositionally biased region" description="Basic residues" evidence="1">
    <location>
        <begin position="68"/>
        <end position="83"/>
    </location>
</feature>
<feature type="compositionally biased region" description="Basic residues" evidence="1">
    <location>
        <begin position="202"/>
        <end position="211"/>
    </location>
</feature>
<protein>
    <submittedName>
        <fullName evidence="2">Uncharacterized protein</fullName>
    </submittedName>
</protein>
<gene>
    <name evidence="2" type="ORF">ADUPG1_014215</name>
</gene>
<dbReference type="Proteomes" id="UP001057375">
    <property type="component" value="Unassembled WGS sequence"/>
</dbReference>
<evidence type="ECO:0000256" key="1">
    <source>
        <dbReference type="SAM" id="MobiDB-lite"/>
    </source>
</evidence>
<feature type="compositionally biased region" description="Basic and acidic residues" evidence="1">
    <location>
        <begin position="119"/>
        <end position="138"/>
    </location>
</feature>
<feature type="compositionally biased region" description="Basic and acidic residues" evidence="1">
    <location>
        <begin position="274"/>
        <end position="285"/>
    </location>
</feature>
<evidence type="ECO:0000313" key="3">
    <source>
        <dbReference type="Proteomes" id="UP001057375"/>
    </source>
</evidence>
<keyword evidence="3" id="KW-1185">Reference proteome</keyword>
<comment type="caution">
    <text evidence="2">The sequence shown here is derived from an EMBL/GenBank/DDBJ whole genome shotgun (WGS) entry which is preliminary data.</text>
</comment>
<accession>A0ABQ5KFZ0</accession>
<proteinExistence type="predicted"/>
<organism evidence="2 3">
    <name type="scientific">Aduncisulcus paluster</name>
    <dbReference type="NCBI Taxonomy" id="2918883"/>
    <lineage>
        <taxon>Eukaryota</taxon>
        <taxon>Metamonada</taxon>
        <taxon>Carpediemonas-like organisms</taxon>
        <taxon>Aduncisulcus</taxon>
    </lineage>
</organism>
<name>A0ABQ5KFZ0_9EUKA</name>